<dbReference type="EMBL" id="CP015163">
    <property type="protein sequence ID" value="AXB42132.1"/>
    <property type="molecule type" value="Genomic_DNA"/>
</dbReference>
<proteinExistence type="predicted"/>
<gene>
    <name evidence="1" type="ORF">A4R43_05975</name>
</gene>
<sequence length="152" mass="15485">MDLTGLAVRLLEPIPANKTLGLRVLRAADGAAEVTAGPAPDFANVIGTMHSSGLVALLDAAGLAALIATAHSEAEFDGVVPLGFAADLRFLAPAKGKLVAGCVLDEPATALARSLFGGTTDKIRLATTAEITGEDGTAVCSGTFQWSVRRTR</sequence>
<dbReference type="SUPFAM" id="SSF54637">
    <property type="entry name" value="Thioesterase/thiol ester dehydrase-isomerase"/>
    <property type="match status" value="1"/>
</dbReference>
<dbReference type="RefSeq" id="WP_113691405.1">
    <property type="nucleotide sequence ID" value="NZ_CP015163.1"/>
</dbReference>
<evidence type="ECO:0000313" key="2">
    <source>
        <dbReference type="Proteomes" id="UP000250434"/>
    </source>
</evidence>
<name>A0A344L258_9PSEU</name>
<evidence type="ECO:0008006" key="3">
    <source>
        <dbReference type="Google" id="ProtNLM"/>
    </source>
</evidence>
<dbReference type="AlphaFoldDB" id="A0A344L258"/>
<accession>A0A344L258</accession>
<dbReference type="Pfam" id="PF14539">
    <property type="entry name" value="DUF4442"/>
    <property type="match status" value="1"/>
</dbReference>
<dbReference type="KEGG" id="aab:A4R43_05975"/>
<dbReference type="InterPro" id="IPR029069">
    <property type="entry name" value="HotDog_dom_sf"/>
</dbReference>
<dbReference type="Proteomes" id="UP000250434">
    <property type="component" value="Chromosome"/>
</dbReference>
<protein>
    <recommendedName>
        <fullName evidence="3">DUF4442 domain-containing protein</fullName>
    </recommendedName>
</protein>
<dbReference type="OrthoDB" id="4202970at2"/>
<organism evidence="1 2">
    <name type="scientific">Amycolatopsis albispora</name>
    <dbReference type="NCBI Taxonomy" id="1804986"/>
    <lineage>
        <taxon>Bacteria</taxon>
        <taxon>Bacillati</taxon>
        <taxon>Actinomycetota</taxon>
        <taxon>Actinomycetes</taxon>
        <taxon>Pseudonocardiales</taxon>
        <taxon>Pseudonocardiaceae</taxon>
        <taxon>Amycolatopsis</taxon>
    </lineage>
</organism>
<dbReference type="Gene3D" id="3.10.129.10">
    <property type="entry name" value="Hotdog Thioesterase"/>
    <property type="match status" value="1"/>
</dbReference>
<evidence type="ECO:0000313" key="1">
    <source>
        <dbReference type="EMBL" id="AXB42132.1"/>
    </source>
</evidence>
<dbReference type="InterPro" id="IPR027961">
    <property type="entry name" value="DUF4442"/>
</dbReference>
<reference evidence="1 2" key="1">
    <citation type="submission" date="2016-04" db="EMBL/GenBank/DDBJ databases">
        <title>Complete genome sequence and analysis of deep-sea sediment isolate, Amycolatopsis sp. WP1.</title>
        <authorList>
            <person name="Wang H."/>
            <person name="Chen S."/>
            <person name="Wu Q."/>
        </authorList>
    </citation>
    <scope>NUCLEOTIDE SEQUENCE [LARGE SCALE GENOMIC DNA]</scope>
    <source>
        <strain evidence="1 2">WP1</strain>
    </source>
</reference>
<keyword evidence="2" id="KW-1185">Reference proteome</keyword>